<dbReference type="Pfam" id="PF00294">
    <property type="entry name" value="PfkB"/>
    <property type="match status" value="1"/>
</dbReference>
<dbReference type="InterPro" id="IPR029056">
    <property type="entry name" value="Ribokinase-like"/>
</dbReference>
<sequence>MTDICCIGHITRDRIITQNPPMTAHCAGGSAYYMAWAIEKLKNSEGEESQSPSFHMITSVSQEVMPEVDKLRKAGIRVTAFESPTNVFFENKYGENMDNRTQRVLAKSAPFTLDQLKDEQARVYHLGTLLADDFAPEIVEYLASKGDVSIDVQGYLRKVDGEQVKAVEWTDKLRLLKHTAILKVNEWECLTLTGITNPREAAQQIHDWGVREVIVTLGGGGSMILADGKFYETPAFPPAKLVDATGCGDTYSAGYLYARAKGMGYAESGQFAAAMCTLKLEHTGPFAHHIEDVYQVIKKNS</sequence>
<feature type="domain" description="Carbohydrate kinase PfkB" evidence="3">
    <location>
        <begin position="1"/>
        <end position="284"/>
    </location>
</feature>
<evidence type="ECO:0000313" key="5">
    <source>
        <dbReference type="Proteomes" id="UP000184130"/>
    </source>
</evidence>
<keyword evidence="1" id="KW-0808">Transferase</keyword>
<dbReference type="SUPFAM" id="SSF53613">
    <property type="entry name" value="Ribokinase-like"/>
    <property type="match status" value="1"/>
</dbReference>
<dbReference type="InterPro" id="IPR011611">
    <property type="entry name" value="PfkB_dom"/>
</dbReference>
<evidence type="ECO:0000256" key="1">
    <source>
        <dbReference type="ARBA" id="ARBA00022679"/>
    </source>
</evidence>
<dbReference type="PANTHER" id="PTHR10584:SF166">
    <property type="entry name" value="RIBOKINASE"/>
    <property type="match status" value="1"/>
</dbReference>
<dbReference type="OrthoDB" id="9779730at2"/>
<evidence type="ECO:0000259" key="3">
    <source>
        <dbReference type="Pfam" id="PF00294"/>
    </source>
</evidence>
<dbReference type="GO" id="GO:0005829">
    <property type="term" value="C:cytosol"/>
    <property type="evidence" value="ECO:0007669"/>
    <property type="project" value="TreeGrafter"/>
</dbReference>
<organism evidence="4 5">
    <name type="scientific">Xylanibacter ruminicola</name>
    <name type="common">Prevotella ruminicola</name>
    <dbReference type="NCBI Taxonomy" id="839"/>
    <lineage>
        <taxon>Bacteria</taxon>
        <taxon>Pseudomonadati</taxon>
        <taxon>Bacteroidota</taxon>
        <taxon>Bacteroidia</taxon>
        <taxon>Bacteroidales</taxon>
        <taxon>Prevotellaceae</taxon>
        <taxon>Xylanibacter</taxon>
    </lineage>
</organism>
<accession>A0A1M6SZR5</accession>
<gene>
    <name evidence="4" type="ORF">SAMN05216463_104143</name>
</gene>
<dbReference type="EMBL" id="FRBD01000004">
    <property type="protein sequence ID" value="SHK50204.1"/>
    <property type="molecule type" value="Genomic_DNA"/>
</dbReference>
<evidence type="ECO:0000256" key="2">
    <source>
        <dbReference type="ARBA" id="ARBA00022777"/>
    </source>
</evidence>
<dbReference type="RefSeq" id="WP_073205905.1">
    <property type="nucleotide sequence ID" value="NZ_FRBD01000004.1"/>
</dbReference>
<evidence type="ECO:0000313" key="4">
    <source>
        <dbReference type="EMBL" id="SHK50204.1"/>
    </source>
</evidence>
<dbReference type="PANTHER" id="PTHR10584">
    <property type="entry name" value="SUGAR KINASE"/>
    <property type="match status" value="1"/>
</dbReference>
<dbReference type="AlphaFoldDB" id="A0A1M6SZR5"/>
<dbReference type="GO" id="GO:0016301">
    <property type="term" value="F:kinase activity"/>
    <property type="evidence" value="ECO:0007669"/>
    <property type="project" value="UniProtKB-KW"/>
</dbReference>
<reference evidence="4 5" key="1">
    <citation type="submission" date="2016-11" db="EMBL/GenBank/DDBJ databases">
        <authorList>
            <person name="Jaros S."/>
            <person name="Januszkiewicz K."/>
            <person name="Wedrychowicz H."/>
        </authorList>
    </citation>
    <scope>NUCLEOTIDE SEQUENCE [LARGE SCALE GENOMIC DNA]</scope>
    <source>
        <strain evidence="4 5">KHT3</strain>
    </source>
</reference>
<protein>
    <submittedName>
        <fullName evidence="4">Sugar or nucleoside kinase, ribokinase family</fullName>
    </submittedName>
</protein>
<dbReference type="Gene3D" id="3.40.1190.20">
    <property type="match status" value="1"/>
</dbReference>
<name>A0A1M6SZR5_XYLRU</name>
<proteinExistence type="predicted"/>
<dbReference type="Proteomes" id="UP000184130">
    <property type="component" value="Unassembled WGS sequence"/>
</dbReference>
<keyword evidence="2 4" id="KW-0418">Kinase</keyword>